<dbReference type="GO" id="GO:0000160">
    <property type="term" value="P:phosphorelay signal transduction system"/>
    <property type="evidence" value="ECO:0007669"/>
    <property type="project" value="InterPro"/>
</dbReference>
<sequence length="136" mass="14218">MNPCDGLVLDIGRIDSLSIELSSRAYAVGILSRFLERLPGRLGSVHGNLREGQSEGALIAILSVATSAAMTGALQLEAQSREVERQIRAGDLAAARVAAGGLDTNAADFAQQARELFGSEATEAQRSAPEQILQAA</sequence>
<keyword evidence="2" id="KW-1185">Reference proteome</keyword>
<name>A0A3N0C4R7_9MICC</name>
<evidence type="ECO:0000313" key="1">
    <source>
        <dbReference type="EMBL" id="RNL57148.1"/>
    </source>
</evidence>
<accession>A0A3N0C4R7</accession>
<comment type="caution">
    <text evidence="1">The sequence shown here is derived from an EMBL/GenBank/DDBJ whole genome shotgun (WGS) entry which is preliminary data.</text>
</comment>
<dbReference type="Gene3D" id="1.20.120.160">
    <property type="entry name" value="HPT domain"/>
    <property type="match status" value="1"/>
</dbReference>
<dbReference type="RefSeq" id="WP_123254847.1">
    <property type="nucleotide sequence ID" value="NZ_RBED01000080.1"/>
</dbReference>
<dbReference type="EMBL" id="RBED01000080">
    <property type="protein sequence ID" value="RNL57148.1"/>
    <property type="molecule type" value="Genomic_DNA"/>
</dbReference>
<reference evidence="1 2" key="1">
    <citation type="submission" date="2018-10" db="EMBL/GenBank/DDBJ databases">
        <title>Genome sequencing of Arthrobacter oryzae TNB02.</title>
        <authorList>
            <person name="Cho Y.-J."/>
            <person name="Cho A."/>
            <person name="Kim O.-S."/>
        </authorList>
    </citation>
    <scope>NUCLEOTIDE SEQUENCE [LARGE SCALE GENOMIC DNA]</scope>
    <source>
        <strain evidence="1 2">TNB02</strain>
    </source>
</reference>
<evidence type="ECO:0008006" key="3">
    <source>
        <dbReference type="Google" id="ProtNLM"/>
    </source>
</evidence>
<proteinExistence type="predicted"/>
<protein>
    <recommendedName>
        <fullName evidence="3">Hpt domain-containing protein</fullName>
    </recommendedName>
</protein>
<dbReference type="Proteomes" id="UP000273807">
    <property type="component" value="Unassembled WGS sequence"/>
</dbReference>
<dbReference type="AlphaFoldDB" id="A0A3N0C4R7"/>
<gene>
    <name evidence="1" type="ORF">D7003_07545</name>
</gene>
<organism evidence="1 2">
    <name type="scientific">Arthrobacter oryzae</name>
    <dbReference type="NCBI Taxonomy" id="409290"/>
    <lineage>
        <taxon>Bacteria</taxon>
        <taxon>Bacillati</taxon>
        <taxon>Actinomycetota</taxon>
        <taxon>Actinomycetes</taxon>
        <taxon>Micrococcales</taxon>
        <taxon>Micrococcaceae</taxon>
        <taxon>Arthrobacter</taxon>
    </lineage>
</organism>
<dbReference type="OrthoDB" id="9952343at2"/>
<dbReference type="SUPFAM" id="SSF47226">
    <property type="entry name" value="Histidine-containing phosphotransfer domain, HPT domain"/>
    <property type="match status" value="1"/>
</dbReference>
<dbReference type="InterPro" id="IPR036641">
    <property type="entry name" value="HPT_dom_sf"/>
</dbReference>
<evidence type="ECO:0000313" key="2">
    <source>
        <dbReference type="Proteomes" id="UP000273807"/>
    </source>
</evidence>